<dbReference type="EMBL" id="CAFBOS010000058">
    <property type="protein sequence ID" value="CAB4993365.1"/>
    <property type="molecule type" value="Genomic_DNA"/>
</dbReference>
<protein>
    <submittedName>
        <fullName evidence="4">Unannotated protein</fullName>
    </submittedName>
</protein>
<organism evidence="4">
    <name type="scientific">freshwater metagenome</name>
    <dbReference type="NCBI Taxonomy" id="449393"/>
    <lineage>
        <taxon>unclassified sequences</taxon>
        <taxon>metagenomes</taxon>
        <taxon>ecological metagenomes</taxon>
    </lineage>
</organism>
<dbReference type="EMBL" id="CAEZYR010000006">
    <property type="protein sequence ID" value="CAB4727884.1"/>
    <property type="molecule type" value="Genomic_DNA"/>
</dbReference>
<name>A0A6J7NM35_9ZZZZ</name>
<gene>
    <name evidence="1" type="ORF">UFOPK2754_00279</name>
    <name evidence="2" type="ORF">UFOPK3139_01341</name>
    <name evidence="3" type="ORF">UFOPK3543_00399</name>
    <name evidence="4" type="ORF">UFOPK3967_01159</name>
</gene>
<evidence type="ECO:0000313" key="1">
    <source>
        <dbReference type="EMBL" id="CAB4727884.1"/>
    </source>
</evidence>
<dbReference type="EMBL" id="CAFABA010000048">
    <property type="protein sequence ID" value="CAB4829822.1"/>
    <property type="molecule type" value="Genomic_DNA"/>
</dbReference>
<dbReference type="EMBL" id="CAFBMH010000008">
    <property type="protein sequence ID" value="CAB4892825.1"/>
    <property type="molecule type" value="Genomic_DNA"/>
</dbReference>
<sequence>MTDRDLYLHEYIDITAQNQWDYMEHAKAQAGHEKVDFELLGTWYTMGITGRWPQVINIWEIPGGWDGWHGKVDRLNLKRRTNAHLDKWWDKAFTYRTGGFDRLLANAAGGPNMASLAANGVKGTLFVHEMTEVQPGTALEYLDAVREVRQPILNDHGHRLVGLWEVMMNDYEVCTVWATDVDAHVELGKAYDVARGLLSEDAAGVAGDSRIVDWNRTMRQWTTRFREELMTPAPGTHCGPADWGLDDSVTEA</sequence>
<evidence type="ECO:0000313" key="2">
    <source>
        <dbReference type="EMBL" id="CAB4829822.1"/>
    </source>
</evidence>
<accession>A0A6J7NM35</accession>
<proteinExistence type="predicted"/>
<reference evidence="4" key="1">
    <citation type="submission" date="2020-05" db="EMBL/GenBank/DDBJ databases">
        <authorList>
            <person name="Chiriac C."/>
            <person name="Salcher M."/>
            <person name="Ghai R."/>
            <person name="Kavagutti S V."/>
        </authorList>
    </citation>
    <scope>NUCLEOTIDE SEQUENCE</scope>
</reference>
<dbReference type="AlphaFoldDB" id="A0A6J7NM35"/>
<evidence type="ECO:0000313" key="4">
    <source>
        <dbReference type="EMBL" id="CAB4993365.1"/>
    </source>
</evidence>
<evidence type="ECO:0000313" key="3">
    <source>
        <dbReference type="EMBL" id="CAB4892825.1"/>
    </source>
</evidence>